<organism evidence="9 10">
    <name type="scientific">Lujinxingia sediminis</name>
    <dbReference type="NCBI Taxonomy" id="2480984"/>
    <lineage>
        <taxon>Bacteria</taxon>
        <taxon>Deltaproteobacteria</taxon>
        <taxon>Bradymonadales</taxon>
        <taxon>Lujinxingiaceae</taxon>
        <taxon>Lujinxingia</taxon>
    </lineage>
</organism>
<feature type="domain" description="Translation initiation factor 3 C-terminal" evidence="7">
    <location>
        <begin position="108"/>
        <end position="196"/>
    </location>
</feature>
<accession>A0ABY0CU74</accession>
<dbReference type="HAMAP" id="MF_00080">
    <property type="entry name" value="IF_3"/>
    <property type="match status" value="1"/>
</dbReference>
<name>A0ABY0CU74_9DELT</name>
<evidence type="ECO:0000259" key="7">
    <source>
        <dbReference type="Pfam" id="PF00707"/>
    </source>
</evidence>
<comment type="function">
    <text evidence="4 6">IF-3 binds to the 30S ribosomal subunit and shifts the equilibrium between 70S ribosomes and their 50S and 30S subunits in favor of the free subunits, thus enhancing the availability of 30S subunits on which protein synthesis initiation begins.</text>
</comment>
<comment type="subcellular location">
    <subcellularLocation>
        <location evidence="4 6">Cytoplasm</location>
    </subcellularLocation>
</comment>
<dbReference type="SUPFAM" id="SSF54364">
    <property type="entry name" value="Translation initiation factor IF3, N-terminal domain"/>
    <property type="match status" value="1"/>
</dbReference>
<keyword evidence="4" id="KW-0963">Cytoplasm</keyword>
<evidence type="ECO:0000313" key="9">
    <source>
        <dbReference type="EMBL" id="RVU45888.1"/>
    </source>
</evidence>
<dbReference type="RefSeq" id="WP_127780040.1">
    <property type="nucleotide sequence ID" value="NZ_SADD01000003.1"/>
</dbReference>
<dbReference type="EMBL" id="SADD01000003">
    <property type="protein sequence ID" value="RVU45888.1"/>
    <property type="molecule type" value="Genomic_DNA"/>
</dbReference>
<dbReference type="SUPFAM" id="SSF55200">
    <property type="entry name" value="Translation initiation factor IF3, C-terminal domain"/>
    <property type="match status" value="1"/>
</dbReference>
<dbReference type="NCBIfam" id="TIGR00168">
    <property type="entry name" value="infC"/>
    <property type="match status" value="1"/>
</dbReference>
<dbReference type="PANTHER" id="PTHR10938:SF0">
    <property type="entry name" value="TRANSLATION INITIATION FACTOR IF-3, MITOCHONDRIAL"/>
    <property type="match status" value="1"/>
</dbReference>
<dbReference type="InterPro" id="IPR019814">
    <property type="entry name" value="Translation_initiation_fac_3_N"/>
</dbReference>
<gene>
    <name evidence="4 9" type="primary">infC</name>
    <name evidence="9" type="ORF">EA187_09020</name>
</gene>
<comment type="similarity">
    <text evidence="1 4 6">Belongs to the IF-3 family.</text>
</comment>
<dbReference type="Gene3D" id="3.10.20.80">
    <property type="entry name" value="Translation initiation factor 3 (IF-3), N-terminal domain"/>
    <property type="match status" value="1"/>
</dbReference>
<keyword evidence="2 4" id="KW-0396">Initiation factor</keyword>
<dbReference type="InterPro" id="IPR036788">
    <property type="entry name" value="T_IF-3_C_sf"/>
</dbReference>
<evidence type="ECO:0000256" key="6">
    <source>
        <dbReference type="RuleBase" id="RU000646"/>
    </source>
</evidence>
<dbReference type="PANTHER" id="PTHR10938">
    <property type="entry name" value="TRANSLATION INITIATION FACTOR IF-3"/>
    <property type="match status" value="1"/>
</dbReference>
<keyword evidence="3 4" id="KW-0648">Protein biosynthesis</keyword>
<keyword evidence="10" id="KW-1185">Reference proteome</keyword>
<dbReference type="GO" id="GO:0003743">
    <property type="term" value="F:translation initiation factor activity"/>
    <property type="evidence" value="ECO:0007669"/>
    <property type="project" value="UniProtKB-KW"/>
</dbReference>
<comment type="caution">
    <text evidence="9">The sequence shown here is derived from an EMBL/GenBank/DDBJ whole genome shotgun (WGS) entry which is preliminary data.</text>
</comment>
<dbReference type="Gene3D" id="3.30.110.10">
    <property type="entry name" value="Translation initiation factor 3 (IF-3), C-terminal domain"/>
    <property type="match status" value="1"/>
</dbReference>
<evidence type="ECO:0000256" key="1">
    <source>
        <dbReference type="ARBA" id="ARBA00005439"/>
    </source>
</evidence>
<proteinExistence type="inferred from homology"/>
<reference evidence="9 10" key="1">
    <citation type="submission" date="2019-01" db="EMBL/GenBank/DDBJ databases">
        <title>Lujinxingia litoralis gen. nov., sp. nov. and Lujinxingia sediminis gen. nov., sp. nov., new members in the order Bradymonadales, isolated from coastal sediment.</title>
        <authorList>
            <person name="Li C.-M."/>
        </authorList>
    </citation>
    <scope>NUCLEOTIDE SEQUENCE [LARGE SCALE GENOMIC DNA]</scope>
    <source>
        <strain evidence="9 10">SEH01</strain>
    </source>
</reference>
<dbReference type="Pfam" id="PF05198">
    <property type="entry name" value="IF3_N"/>
    <property type="match status" value="1"/>
</dbReference>
<dbReference type="PROSITE" id="PS00938">
    <property type="entry name" value="IF3"/>
    <property type="match status" value="1"/>
</dbReference>
<evidence type="ECO:0000259" key="8">
    <source>
        <dbReference type="Pfam" id="PF05198"/>
    </source>
</evidence>
<evidence type="ECO:0000256" key="5">
    <source>
        <dbReference type="NCBIfam" id="TIGR00168"/>
    </source>
</evidence>
<dbReference type="InterPro" id="IPR019815">
    <property type="entry name" value="Translation_initiation_fac_3_C"/>
</dbReference>
<dbReference type="Pfam" id="PF00707">
    <property type="entry name" value="IF3_C"/>
    <property type="match status" value="1"/>
</dbReference>
<sequence length="200" mass="22846">MLTSNGRPVEQPTLEEVIIRRSNHNDSTNAGHRVNHSIRTSEVRVISPDGEQLGIMHPNEARDKAKEYGLDLVEVAPNSRPPVCRIMDFGKYQYDQSKKAAASRSTRVQLKTVQLRPNTDEHDMDVKLRRAKKFLEGGNQVRFVMRMRGRERAYTQRWVEHLGELLADFSENYETPINVVSSPRGEGWRIHAIVEPASTS</sequence>
<dbReference type="InterPro" id="IPR019813">
    <property type="entry name" value="Translation_initiation_fac3_CS"/>
</dbReference>
<evidence type="ECO:0000256" key="2">
    <source>
        <dbReference type="ARBA" id="ARBA00022540"/>
    </source>
</evidence>
<evidence type="ECO:0000256" key="4">
    <source>
        <dbReference type="HAMAP-Rule" id="MF_00080"/>
    </source>
</evidence>
<comment type="subunit">
    <text evidence="4 6">Monomer.</text>
</comment>
<dbReference type="Proteomes" id="UP000282926">
    <property type="component" value="Unassembled WGS sequence"/>
</dbReference>
<dbReference type="InterPro" id="IPR001288">
    <property type="entry name" value="Translation_initiation_fac_3"/>
</dbReference>
<protein>
    <recommendedName>
        <fullName evidence="4 5">Translation initiation factor IF-3</fullName>
    </recommendedName>
</protein>
<evidence type="ECO:0000256" key="3">
    <source>
        <dbReference type="ARBA" id="ARBA00022917"/>
    </source>
</evidence>
<feature type="domain" description="Translation initiation factor 3 N-terminal" evidence="8">
    <location>
        <begin position="34"/>
        <end position="101"/>
    </location>
</feature>
<dbReference type="InterPro" id="IPR036787">
    <property type="entry name" value="T_IF-3_N_sf"/>
</dbReference>
<evidence type="ECO:0000313" key="10">
    <source>
        <dbReference type="Proteomes" id="UP000282926"/>
    </source>
</evidence>